<sequence length="928" mass="106070">MGENEDEKQTQAGQIFENFVQASTCKGTLQAFNILTRHLDLDPLDHRNFYSKLKSKVTSWKAKALWYKLDKRGSHKEYKRGKSCMNTKCLIIGGGPCGLRTAIELAYLGAKVVVVEKRDTFSRNNVLHLWPFTIHDLRSLGAKKFYGKFCAGSIDHISIRQLQLILFKVALILGVEIHVNVEFVKVLEPPEDQETQRFRRKEFRGKLAIAITANFINRNSTAEAKVEEISGVAFIFNQKFFQDLKEETGIDLENIVYYKDSTHYFVMTAKKQSLLDKGVIINDYIDTEMLLRAENVNQDNLLSYAREAADFATNYQLPSLDFAMNHYGQPDVAMFDFTSMYASENAALVRERQSHQLLVALVGDSLLEPFWPMGTGCARGFLAAFDTAWMVKSWDQGTPPLELLAERESLYRLLPQTTPENINKNFEQYTLDPGTRYPNLNSNCVRPHQVKHLYITKELHQYPLERLGSLRRSVNLSRRESDIRPSKLLTWCQQQTEGYQHVNVTDLTTSWRSGLALCAIIHRFRPELINFDSLNEDDAVENNQLAFDVAEREFGIPPVTTGKEMASAQEPDKLSMVMYLSKFYELFRGTPLRPVESWGKNYGENADLSLAKSSLSHNYLNLTFPRKRTPRVDRQTEENDMNKRRRKGLNNLDEPSAFPSRSLGSNQEGGSSKEGGNENKVKSLATQLLAKFEENSRNPSLLKPESIRKVFPLNLGGSDTCYFCKKRVYVMERLSAEGHFFHRECFRCSVCATTLRLAAYAFDVDEGKFFCKPHFIHCKTNNQQRKRRADLKQQREEEGIWKEPEAPRRDTPMESSCAAAAIGTPAGSPPGITHSFFRKALSWPLQLSRGLLQLPRSLLNWMQGLLCAAGLHLRDNAYNYCYTYELLSLGLPLLWVFSEVLASMFQESEETLESIRDWVLGCLPVKLY</sequence>
<evidence type="ECO:0000256" key="6">
    <source>
        <dbReference type="ARBA" id="ARBA00022490"/>
    </source>
</evidence>
<evidence type="ECO:0000256" key="16">
    <source>
        <dbReference type="ARBA" id="ARBA00023242"/>
    </source>
</evidence>
<dbReference type="GO" id="GO:0005737">
    <property type="term" value="C:cytoplasm"/>
    <property type="evidence" value="ECO:0007669"/>
    <property type="project" value="UniProtKB-SubCell"/>
</dbReference>
<comment type="similarity">
    <text evidence="4">Belongs to the Mical family.</text>
</comment>
<dbReference type="InterPro" id="IPR001781">
    <property type="entry name" value="Znf_LIM"/>
</dbReference>
<evidence type="ECO:0000256" key="11">
    <source>
        <dbReference type="ARBA" id="ARBA00022857"/>
    </source>
</evidence>
<keyword evidence="11" id="KW-0521">NADP</keyword>
<dbReference type="GO" id="GO:0005634">
    <property type="term" value="C:nucleus"/>
    <property type="evidence" value="ECO:0007669"/>
    <property type="project" value="UniProtKB-SubCell"/>
</dbReference>
<feature type="region of interest" description="Disordered" evidence="19">
    <location>
        <begin position="626"/>
        <end position="679"/>
    </location>
</feature>
<comment type="catalytic activity">
    <reaction evidence="17">
        <text>L-methionyl-[F-actin] + NADPH + O2 + H(+) = L-methionyl-(R)-S-oxide-[F-actin] + NADP(+) + H2O</text>
        <dbReference type="Rhea" id="RHEA:51308"/>
        <dbReference type="Rhea" id="RHEA-COMP:12953"/>
        <dbReference type="Rhea" id="RHEA-COMP:12956"/>
        <dbReference type="ChEBI" id="CHEBI:15377"/>
        <dbReference type="ChEBI" id="CHEBI:15378"/>
        <dbReference type="ChEBI" id="CHEBI:15379"/>
        <dbReference type="ChEBI" id="CHEBI:16044"/>
        <dbReference type="ChEBI" id="CHEBI:45764"/>
        <dbReference type="ChEBI" id="CHEBI:57783"/>
        <dbReference type="ChEBI" id="CHEBI:58349"/>
        <dbReference type="EC" id="1.14.13.225"/>
    </reaction>
</comment>
<evidence type="ECO:0000256" key="10">
    <source>
        <dbReference type="ARBA" id="ARBA00022833"/>
    </source>
</evidence>
<keyword evidence="10 18" id="KW-0862">Zinc</keyword>
<feature type="domain" description="Calponin-homology (CH)" evidence="20">
    <location>
        <begin position="482"/>
        <end position="585"/>
    </location>
</feature>
<keyword evidence="14 18" id="KW-0440">LIM domain</keyword>
<evidence type="ECO:0000256" key="5">
    <source>
        <dbReference type="ARBA" id="ARBA00012709"/>
    </source>
</evidence>
<evidence type="ECO:0000256" key="4">
    <source>
        <dbReference type="ARBA" id="ARBA00008223"/>
    </source>
</evidence>
<comment type="subcellular location">
    <subcellularLocation>
        <location evidence="3">Cytoplasm</location>
    </subcellularLocation>
    <subcellularLocation>
        <location evidence="2">Nucleus</location>
    </subcellularLocation>
</comment>
<feature type="compositionally biased region" description="Basic and acidic residues" evidence="19">
    <location>
        <begin position="630"/>
        <end position="642"/>
    </location>
</feature>
<keyword evidence="7" id="KW-0285">Flavoprotein</keyword>
<dbReference type="Pfam" id="PF25413">
    <property type="entry name" value="Rossman_Mical"/>
    <property type="match status" value="1"/>
</dbReference>
<reference evidence="22" key="3">
    <citation type="submission" date="2025-09" db="UniProtKB">
        <authorList>
            <consortium name="Ensembl"/>
        </authorList>
    </citation>
    <scope>IDENTIFICATION</scope>
    <source>
        <strain evidence="22">Thoroughbred</strain>
    </source>
</reference>
<evidence type="ECO:0000256" key="3">
    <source>
        <dbReference type="ARBA" id="ARBA00004496"/>
    </source>
</evidence>
<evidence type="ECO:0000256" key="1">
    <source>
        <dbReference type="ARBA" id="ARBA00001974"/>
    </source>
</evidence>
<evidence type="ECO:0000256" key="12">
    <source>
        <dbReference type="ARBA" id="ARBA00023002"/>
    </source>
</evidence>
<dbReference type="SUPFAM" id="SSF57716">
    <property type="entry name" value="Glucocorticoid receptor-like (DNA-binding domain)"/>
    <property type="match status" value="1"/>
</dbReference>
<dbReference type="FunFam" id="2.10.110.10:FF:000043">
    <property type="entry name" value="protein-methionine sulfoxide oxidase MICAL3 isoform X2"/>
    <property type="match status" value="1"/>
</dbReference>
<dbReference type="AlphaFoldDB" id="A0A5F5PMC0"/>
<protein>
    <recommendedName>
        <fullName evidence="5">F-actin monooxygenase</fullName>
        <ecNumber evidence="5">1.14.13.225</ecNumber>
    </recommendedName>
</protein>
<dbReference type="ExpressionAtlas" id="A0A5F5PMC0">
    <property type="expression patterns" value="baseline"/>
</dbReference>
<dbReference type="PROSITE" id="PS50023">
    <property type="entry name" value="LIM_DOMAIN_2"/>
    <property type="match status" value="1"/>
</dbReference>
<dbReference type="Gene3D" id="1.10.418.10">
    <property type="entry name" value="Calponin-like domain"/>
    <property type="match status" value="1"/>
</dbReference>
<dbReference type="PANTHER" id="PTHR23167">
    <property type="entry name" value="CALPONIN HOMOLOGY DOMAIN-CONTAINING PROTEIN DDB_G0272472-RELATED"/>
    <property type="match status" value="1"/>
</dbReference>
<dbReference type="GO" id="GO:0120501">
    <property type="term" value="F:F-actin monooxygenase activity"/>
    <property type="evidence" value="ECO:0007669"/>
    <property type="project" value="UniProtKB-EC"/>
</dbReference>
<accession>A0A5F5PMC0</accession>
<keyword evidence="16" id="KW-0539">Nucleus</keyword>
<dbReference type="Pfam" id="PF01494">
    <property type="entry name" value="FAD_binding_3"/>
    <property type="match status" value="1"/>
</dbReference>
<dbReference type="Gene3D" id="3.50.50.60">
    <property type="entry name" value="FAD/NAD(P)-binding domain"/>
    <property type="match status" value="2"/>
</dbReference>
<dbReference type="SUPFAM" id="SSF51905">
    <property type="entry name" value="FAD/NAD(P)-binding domain"/>
    <property type="match status" value="1"/>
</dbReference>
<evidence type="ECO:0000313" key="24">
    <source>
        <dbReference type="VGNC" id="VGNC:56764"/>
    </source>
</evidence>
<dbReference type="GO" id="GO:0071949">
    <property type="term" value="F:FAD binding"/>
    <property type="evidence" value="ECO:0007669"/>
    <property type="project" value="InterPro"/>
</dbReference>
<evidence type="ECO:0000259" key="20">
    <source>
        <dbReference type="PROSITE" id="PS50021"/>
    </source>
</evidence>
<feature type="region of interest" description="Disordered" evidence="19">
    <location>
        <begin position="786"/>
        <end position="811"/>
    </location>
</feature>
<dbReference type="CDD" id="cd09439">
    <property type="entry name" value="LIM_Mical"/>
    <property type="match status" value="1"/>
</dbReference>
<dbReference type="InterPro" id="IPR036188">
    <property type="entry name" value="FAD/NAD-bd_sf"/>
</dbReference>
<evidence type="ECO:0000256" key="9">
    <source>
        <dbReference type="ARBA" id="ARBA00022827"/>
    </source>
</evidence>
<dbReference type="EC" id="1.14.13.225" evidence="5"/>
<evidence type="ECO:0000313" key="22">
    <source>
        <dbReference type="Ensembl" id="ENSECAP00000049034.2"/>
    </source>
</evidence>
<keyword evidence="15" id="KW-0009">Actin-binding</keyword>
<reference evidence="22" key="2">
    <citation type="submission" date="2025-08" db="UniProtKB">
        <authorList>
            <consortium name="Ensembl"/>
        </authorList>
    </citation>
    <scope>IDENTIFICATION</scope>
    <source>
        <strain evidence="22">Thoroughbred</strain>
    </source>
</reference>
<dbReference type="FunFam" id="1.10.418.10:FF:000026">
    <property type="entry name" value="protein-methionine sulfoxide oxidase MICAL3 isoform X1"/>
    <property type="match status" value="1"/>
</dbReference>
<dbReference type="Pfam" id="PF00307">
    <property type="entry name" value="CH"/>
    <property type="match status" value="1"/>
</dbReference>
<dbReference type="Proteomes" id="UP000002281">
    <property type="component" value="Chromosome 7"/>
</dbReference>
<dbReference type="GO" id="GO:0046872">
    <property type="term" value="F:metal ion binding"/>
    <property type="evidence" value="ECO:0007669"/>
    <property type="project" value="UniProtKB-KW"/>
</dbReference>
<dbReference type="GeneTree" id="ENSGT00940000158780"/>
<dbReference type="Pfam" id="PF00412">
    <property type="entry name" value="LIM"/>
    <property type="match status" value="1"/>
</dbReference>
<reference evidence="22 23" key="1">
    <citation type="journal article" date="2009" name="Science">
        <title>Genome sequence, comparative analysis, and population genetics of the domestic horse.</title>
        <authorList>
            <consortium name="Broad Institute Genome Sequencing Platform"/>
            <consortium name="Broad Institute Whole Genome Assembly Team"/>
            <person name="Wade C.M."/>
            <person name="Giulotto E."/>
            <person name="Sigurdsson S."/>
            <person name="Zoli M."/>
            <person name="Gnerre S."/>
            <person name="Imsland F."/>
            <person name="Lear T.L."/>
            <person name="Adelson D.L."/>
            <person name="Bailey E."/>
            <person name="Bellone R.R."/>
            <person name="Bloecker H."/>
            <person name="Distl O."/>
            <person name="Edgar R.C."/>
            <person name="Garber M."/>
            <person name="Leeb T."/>
            <person name="Mauceli E."/>
            <person name="MacLeod J.N."/>
            <person name="Penedo M.C.T."/>
            <person name="Raison J.M."/>
            <person name="Sharpe T."/>
            <person name="Vogel J."/>
            <person name="Andersson L."/>
            <person name="Antczak D.F."/>
            <person name="Biagi T."/>
            <person name="Binns M.M."/>
            <person name="Chowdhary B.P."/>
            <person name="Coleman S.J."/>
            <person name="Della Valle G."/>
            <person name="Fryc S."/>
            <person name="Guerin G."/>
            <person name="Hasegawa T."/>
            <person name="Hill E.W."/>
            <person name="Jurka J."/>
            <person name="Kiialainen A."/>
            <person name="Lindgren G."/>
            <person name="Liu J."/>
            <person name="Magnani E."/>
            <person name="Mickelson J.R."/>
            <person name="Murray J."/>
            <person name="Nergadze S.G."/>
            <person name="Onofrio R."/>
            <person name="Pedroni S."/>
            <person name="Piras M.F."/>
            <person name="Raudsepp T."/>
            <person name="Rocchi M."/>
            <person name="Roeed K.H."/>
            <person name="Ryder O.A."/>
            <person name="Searle S."/>
            <person name="Skow L."/>
            <person name="Swinburne J.E."/>
            <person name="Syvaenen A.C."/>
            <person name="Tozaki T."/>
            <person name="Valberg S.J."/>
            <person name="Vaudin M."/>
            <person name="White J.R."/>
            <person name="Zody M.C."/>
            <person name="Lander E.S."/>
            <person name="Lindblad-Toh K."/>
        </authorList>
    </citation>
    <scope>NUCLEOTIDE SEQUENCE [LARGE SCALE GENOMIC DNA]</scope>
    <source>
        <strain evidence="22 23">Thoroughbred</strain>
    </source>
</reference>
<dbReference type="InterPro" id="IPR036872">
    <property type="entry name" value="CH_dom_sf"/>
</dbReference>
<evidence type="ECO:0000256" key="2">
    <source>
        <dbReference type="ARBA" id="ARBA00004123"/>
    </source>
</evidence>
<dbReference type="InterPro" id="IPR050540">
    <property type="entry name" value="F-actin_Monoox_Mical"/>
</dbReference>
<dbReference type="InterPro" id="IPR002938">
    <property type="entry name" value="FAD-bd"/>
</dbReference>
<evidence type="ECO:0000256" key="18">
    <source>
        <dbReference type="PROSITE-ProRule" id="PRU00125"/>
    </source>
</evidence>
<dbReference type="SMART" id="SM00033">
    <property type="entry name" value="CH"/>
    <property type="match status" value="1"/>
</dbReference>
<dbReference type="PANTHER" id="PTHR23167:SF39">
    <property type="entry name" value="[F-ACTIN]-MONOOXYGENASE MICAL2"/>
    <property type="match status" value="1"/>
</dbReference>
<evidence type="ECO:0000256" key="13">
    <source>
        <dbReference type="ARBA" id="ARBA00023033"/>
    </source>
</evidence>
<organism evidence="22 23">
    <name type="scientific">Equus caballus</name>
    <name type="common">Horse</name>
    <dbReference type="NCBI Taxonomy" id="9796"/>
    <lineage>
        <taxon>Eukaryota</taxon>
        <taxon>Metazoa</taxon>
        <taxon>Chordata</taxon>
        <taxon>Craniata</taxon>
        <taxon>Vertebrata</taxon>
        <taxon>Euteleostomi</taxon>
        <taxon>Mammalia</taxon>
        <taxon>Eutheria</taxon>
        <taxon>Laurasiatheria</taxon>
        <taxon>Perissodactyla</taxon>
        <taxon>Equidae</taxon>
        <taxon>Equus</taxon>
    </lineage>
</organism>
<dbReference type="GO" id="GO:0003779">
    <property type="term" value="F:actin binding"/>
    <property type="evidence" value="ECO:0007669"/>
    <property type="project" value="UniProtKB-KW"/>
</dbReference>
<keyword evidence="23" id="KW-1185">Reference proteome</keyword>
<evidence type="ECO:0000256" key="15">
    <source>
        <dbReference type="ARBA" id="ARBA00023203"/>
    </source>
</evidence>
<feature type="compositionally biased region" description="Basic and acidic residues" evidence="19">
    <location>
        <begin position="790"/>
        <end position="811"/>
    </location>
</feature>
<evidence type="ECO:0000256" key="8">
    <source>
        <dbReference type="ARBA" id="ARBA00022723"/>
    </source>
</evidence>
<dbReference type="GO" id="GO:0030042">
    <property type="term" value="P:actin filament depolymerization"/>
    <property type="evidence" value="ECO:0007669"/>
    <property type="project" value="UniProtKB-ARBA"/>
</dbReference>
<dbReference type="CDD" id="cd21195">
    <property type="entry name" value="CH_MICAL2_3-like"/>
    <property type="match status" value="1"/>
</dbReference>
<dbReference type="Ensembl" id="ENSECAT00000071147.2">
    <property type="protein sequence ID" value="ENSECAP00000049034.2"/>
    <property type="gene ID" value="ENSECAG00000023190.4"/>
</dbReference>
<dbReference type="Gene3D" id="2.10.110.10">
    <property type="entry name" value="Cysteine Rich Protein"/>
    <property type="match status" value="1"/>
</dbReference>
<keyword evidence="9" id="KW-0274">FAD</keyword>
<feature type="domain" description="LIM zinc-binding" evidence="21">
    <location>
        <begin position="719"/>
        <end position="781"/>
    </location>
</feature>
<comment type="cofactor">
    <cofactor evidence="1">
        <name>FAD</name>
        <dbReference type="ChEBI" id="CHEBI:57692"/>
    </cofactor>
</comment>
<keyword evidence="8 18" id="KW-0479">Metal-binding</keyword>
<dbReference type="SMART" id="SM00132">
    <property type="entry name" value="LIM"/>
    <property type="match status" value="1"/>
</dbReference>
<evidence type="ECO:0000313" key="23">
    <source>
        <dbReference type="Proteomes" id="UP000002281"/>
    </source>
</evidence>
<evidence type="ECO:0000256" key="17">
    <source>
        <dbReference type="ARBA" id="ARBA00049522"/>
    </source>
</evidence>
<dbReference type="InterPro" id="IPR001715">
    <property type="entry name" value="CH_dom"/>
</dbReference>
<evidence type="ECO:0000256" key="14">
    <source>
        <dbReference type="ARBA" id="ARBA00023038"/>
    </source>
</evidence>
<dbReference type="SUPFAM" id="SSF47576">
    <property type="entry name" value="Calponin-homology domain, CH-domain"/>
    <property type="match status" value="1"/>
</dbReference>
<dbReference type="VGNC" id="VGNC:56764">
    <property type="gene designation" value="MICAL2"/>
</dbReference>
<keyword evidence="6" id="KW-0963">Cytoplasm</keyword>
<evidence type="ECO:0000259" key="21">
    <source>
        <dbReference type="PROSITE" id="PS50023"/>
    </source>
</evidence>
<evidence type="ECO:0000256" key="19">
    <source>
        <dbReference type="SAM" id="MobiDB-lite"/>
    </source>
</evidence>
<keyword evidence="12" id="KW-0560">Oxidoreductase</keyword>
<keyword evidence="13" id="KW-0503">Monooxygenase</keyword>
<proteinExistence type="inferred from homology"/>
<dbReference type="Bgee" id="ENSECAG00000023190">
    <property type="expression patterns" value="Expressed in prefrontal cortex and 23 other cell types or tissues"/>
</dbReference>
<dbReference type="InterPro" id="IPR057494">
    <property type="entry name" value="Rossman_Mical"/>
</dbReference>
<name>A0A5F5PMC0_HORSE</name>
<evidence type="ECO:0000256" key="7">
    <source>
        <dbReference type="ARBA" id="ARBA00022630"/>
    </source>
</evidence>
<dbReference type="PROSITE" id="PS50021">
    <property type="entry name" value="CH"/>
    <property type="match status" value="1"/>
</dbReference>
<gene>
    <name evidence="22 24" type="primary">MICAL2</name>
</gene>
<dbReference type="PROSITE" id="PS00478">
    <property type="entry name" value="LIM_DOMAIN_1"/>
    <property type="match status" value="1"/>
</dbReference>